<dbReference type="EMBL" id="CP071793">
    <property type="protein sequence ID" value="QTD52331.1"/>
    <property type="molecule type" value="Genomic_DNA"/>
</dbReference>
<accession>A0A8A4TTE1</accession>
<organism evidence="2 3">
    <name type="scientific">Sulfidibacter corallicola</name>
    <dbReference type="NCBI Taxonomy" id="2818388"/>
    <lineage>
        <taxon>Bacteria</taxon>
        <taxon>Pseudomonadati</taxon>
        <taxon>Acidobacteriota</taxon>
        <taxon>Holophagae</taxon>
        <taxon>Acanthopleuribacterales</taxon>
        <taxon>Acanthopleuribacteraceae</taxon>
        <taxon>Sulfidibacter</taxon>
    </lineage>
</organism>
<dbReference type="RefSeq" id="WP_237382439.1">
    <property type="nucleotide sequence ID" value="NZ_CP071793.1"/>
</dbReference>
<evidence type="ECO:0008006" key="4">
    <source>
        <dbReference type="Google" id="ProtNLM"/>
    </source>
</evidence>
<keyword evidence="1" id="KW-1133">Transmembrane helix</keyword>
<dbReference type="KEGG" id="scor:J3U87_07635"/>
<proteinExistence type="predicted"/>
<dbReference type="AlphaFoldDB" id="A0A8A4TTE1"/>
<keyword evidence="3" id="KW-1185">Reference proteome</keyword>
<evidence type="ECO:0000313" key="3">
    <source>
        <dbReference type="Proteomes" id="UP000663929"/>
    </source>
</evidence>
<sequence>MREIGKTLMFFGVGSVILYFLQMEFIILAWIDAWGEGIGWLIRSGLIVLGAVLFFLGGGFQSGYEEA</sequence>
<reference evidence="2" key="1">
    <citation type="submission" date="2021-03" db="EMBL/GenBank/DDBJ databases">
        <title>Acanthopleuribacteraceae sp. M133.</title>
        <authorList>
            <person name="Wang G."/>
        </authorList>
    </citation>
    <scope>NUCLEOTIDE SEQUENCE</scope>
    <source>
        <strain evidence="2">M133</strain>
    </source>
</reference>
<evidence type="ECO:0000313" key="2">
    <source>
        <dbReference type="EMBL" id="QTD52331.1"/>
    </source>
</evidence>
<feature type="transmembrane region" description="Helical" evidence="1">
    <location>
        <begin position="7"/>
        <end position="31"/>
    </location>
</feature>
<keyword evidence="1" id="KW-0812">Transmembrane</keyword>
<keyword evidence="1" id="KW-0472">Membrane</keyword>
<evidence type="ECO:0000256" key="1">
    <source>
        <dbReference type="SAM" id="Phobius"/>
    </source>
</evidence>
<name>A0A8A4TTE1_SULCO</name>
<gene>
    <name evidence="2" type="ORF">J3U87_07635</name>
</gene>
<dbReference type="Proteomes" id="UP000663929">
    <property type="component" value="Chromosome"/>
</dbReference>
<protein>
    <recommendedName>
        <fullName evidence="4">DUF378 domain-containing protein</fullName>
    </recommendedName>
</protein>
<feature type="transmembrane region" description="Helical" evidence="1">
    <location>
        <begin position="37"/>
        <end position="56"/>
    </location>
</feature>